<feature type="active site" description="Charge relay system" evidence="8 9">
    <location>
        <position position="374"/>
    </location>
</feature>
<comment type="caution">
    <text evidence="17">The sequence shown here is derived from an EMBL/GenBank/DDBJ whole genome shotgun (WGS) entry which is preliminary data.</text>
</comment>
<dbReference type="InterPro" id="IPR034216">
    <property type="entry name" value="C5a_Peptidase"/>
</dbReference>
<feature type="domain" description="PA" evidence="14">
    <location>
        <begin position="571"/>
        <end position="644"/>
    </location>
</feature>
<keyword evidence="7 9" id="KW-0720">Serine protease</keyword>
<feature type="region of interest" description="Disordered" evidence="11">
    <location>
        <begin position="53"/>
        <end position="167"/>
    </location>
</feature>
<evidence type="ECO:0000256" key="11">
    <source>
        <dbReference type="SAM" id="MobiDB-lite"/>
    </source>
</evidence>
<dbReference type="InterPro" id="IPR046450">
    <property type="entry name" value="PA_dom_sf"/>
</dbReference>
<feature type="compositionally biased region" description="Polar residues" evidence="11">
    <location>
        <begin position="72"/>
        <end position="81"/>
    </location>
</feature>
<evidence type="ECO:0000256" key="4">
    <source>
        <dbReference type="ARBA" id="ARBA00022729"/>
    </source>
</evidence>
<dbReference type="SUPFAM" id="SSF52025">
    <property type="entry name" value="PA domain"/>
    <property type="match status" value="1"/>
</dbReference>
<evidence type="ECO:0000256" key="9">
    <source>
        <dbReference type="PROSITE-ProRule" id="PRU01240"/>
    </source>
</evidence>
<evidence type="ECO:0000256" key="10">
    <source>
        <dbReference type="RuleBase" id="RU003355"/>
    </source>
</evidence>
<feature type="transmembrane region" description="Helical" evidence="12">
    <location>
        <begin position="1474"/>
        <end position="1491"/>
    </location>
</feature>
<keyword evidence="12" id="KW-0812">Transmembrane</keyword>
<dbReference type="PRINTS" id="PR00723">
    <property type="entry name" value="SUBTILISIN"/>
</dbReference>
<keyword evidence="12" id="KW-1133">Transmembrane helix</keyword>
<dbReference type="NCBIfam" id="NF040553">
    <property type="entry name" value="SGO_0316_fam"/>
    <property type="match status" value="1"/>
</dbReference>
<evidence type="ECO:0000256" key="6">
    <source>
        <dbReference type="ARBA" id="ARBA00022801"/>
    </source>
</evidence>
<feature type="compositionally biased region" description="Basic and acidic residues" evidence="11">
    <location>
        <begin position="1202"/>
        <end position="1215"/>
    </location>
</feature>
<dbReference type="InterPro" id="IPR003137">
    <property type="entry name" value="PA_domain"/>
</dbReference>
<evidence type="ECO:0000259" key="13">
    <source>
        <dbReference type="Pfam" id="PF00082"/>
    </source>
</evidence>
<feature type="domain" description="YSIRK Gram-positive signal peptide" evidence="15">
    <location>
        <begin position="6"/>
        <end position="25"/>
    </location>
</feature>
<dbReference type="GO" id="GO:0016020">
    <property type="term" value="C:membrane"/>
    <property type="evidence" value="ECO:0007669"/>
    <property type="project" value="InterPro"/>
</dbReference>
<reference evidence="17 18" key="1">
    <citation type="submission" date="2019-08" db="EMBL/GenBank/DDBJ databases">
        <title>Genome sequence and analysis of Streptococcus cristatus strain S22 isolated from throat swab of children scarlet fever in Hangzhou, China.</title>
        <authorList>
            <person name="Huang Y."/>
            <person name="Xie L."/>
        </authorList>
    </citation>
    <scope>NUCLEOTIDE SEQUENCE [LARGE SCALE GENOMIC DNA]</scope>
    <source>
        <strain evidence="17 18">S22</strain>
    </source>
</reference>
<evidence type="ECO:0000256" key="12">
    <source>
        <dbReference type="SAM" id="Phobius"/>
    </source>
</evidence>
<evidence type="ECO:0000256" key="2">
    <source>
        <dbReference type="ARBA" id="ARBA00022525"/>
    </source>
</evidence>
<evidence type="ECO:0000313" key="17">
    <source>
        <dbReference type="EMBL" id="KAA0964534.1"/>
    </source>
</evidence>
<dbReference type="InterPro" id="IPR005877">
    <property type="entry name" value="YSIRK_signal_dom"/>
</dbReference>
<dbReference type="Gene3D" id="2.60.40.1710">
    <property type="entry name" value="Subtilisin-like superfamily"/>
    <property type="match status" value="1"/>
</dbReference>
<dbReference type="InterPro" id="IPR023827">
    <property type="entry name" value="Peptidase_S8_Asp-AS"/>
</dbReference>
<feature type="compositionally biased region" description="Basic and acidic residues" evidence="11">
    <location>
        <begin position="82"/>
        <end position="94"/>
    </location>
</feature>
<keyword evidence="4" id="KW-0732">Signal</keyword>
<evidence type="ECO:0000256" key="3">
    <source>
        <dbReference type="ARBA" id="ARBA00022670"/>
    </source>
</evidence>
<dbReference type="GO" id="GO:0004252">
    <property type="term" value="F:serine-type endopeptidase activity"/>
    <property type="evidence" value="ECO:0007669"/>
    <property type="project" value="UniProtKB-UniRule"/>
</dbReference>
<evidence type="ECO:0000256" key="8">
    <source>
        <dbReference type="PIRSR" id="PIRSR615500-1"/>
    </source>
</evidence>
<name>A0A5B0DC79_STRCR</name>
<dbReference type="SUPFAM" id="SSF52743">
    <property type="entry name" value="Subtilisin-like"/>
    <property type="match status" value="1"/>
</dbReference>
<dbReference type="Pfam" id="PF04650">
    <property type="entry name" value="YSIRK_signal"/>
    <property type="match status" value="1"/>
</dbReference>
<dbReference type="InterPro" id="IPR010435">
    <property type="entry name" value="C5a/SBT2-like_Fn3"/>
</dbReference>
<feature type="domain" description="C5a peptidase/Subtilisin-like protease SBT2-like Fn3-like" evidence="16">
    <location>
        <begin position="796"/>
        <end position="906"/>
    </location>
</feature>
<feature type="active site" description="Charge relay system" evidence="8 9">
    <location>
        <position position="711"/>
    </location>
</feature>
<dbReference type="PANTHER" id="PTHR43399">
    <property type="entry name" value="SUBTILISIN-RELATED"/>
    <property type="match status" value="1"/>
</dbReference>
<dbReference type="Pfam" id="PF02225">
    <property type="entry name" value="PA"/>
    <property type="match status" value="1"/>
</dbReference>
<evidence type="ECO:0000259" key="15">
    <source>
        <dbReference type="Pfam" id="PF04650"/>
    </source>
</evidence>
<keyword evidence="2" id="KW-0964">Secreted</keyword>
<keyword evidence="6 9" id="KW-0378">Hydrolase</keyword>
<keyword evidence="12" id="KW-0472">Membrane</keyword>
<evidence type="ECO:0000256" key="1">
    <source>
        <dbReference type="ARBA" id="ARBA00011073"/>
    </source>
</evidence>
<evidence type="ECO:0000256" key="7">
    <source>
        <dbReference type="ARBA" id="ARBA00022825"/>
    </source>
</evidence>
<proteinExistence type="inferred from homology"/>
<dbReference type="NCBIfam" id="TIGR01168">
    <property type="entry name" value="YSIRK_signal"/>
    <property type="match status" value="1"/>
</dbReference>
<dbReference type="Gene3D" id="3.50.30.30">
    <property type="match status" value="1"/>
</dbReference>
<dbReference type="GO" id="GO:0006508">
    <property type="term" value="P:proteolysis"/>
    <property type="evidence" value="ECO:0007669"/>
    <property type="project" value="UniProtKB-KW"/>
</dbReference>
<evidence type="ECO:0000256" key="5">
    <source>
        <dbReference type="ARBA" id="ARBA00022737"/>
    </source>
</evidence>
<evidence type="ECO:0000259" key="16">
    <source>
        <dbReference type="Pfam" id="PF06280"/>
    </source>
</evidence>
<dbReference type="InterPro" id="IPR036852">
    <property type="entry name" value="Peptidase_S8/S53_dom_sf"/>
</dbReference>
<gene>
    <name evidence="17" type="ORF">FXF62_04245</name>
</gene>
<dbReference type="InterPro" id="IPR051048">
    <property type="entry name" value="Peptidase_S8/S53_subtilisin"/>
</dbReference>
<dbReference type="CDD" id="cd07475">
    <property type="entry name" value="Peptidases_S8_C5a_Peptidase"/>
    <property type="match status" value="1"/>
</dbReference>
<dbReference type="PANTHER" id="PTHR43399:SF4">
    <property type="entry name" value="CELL WALL-ASSOCIATED PROTEASE"/>
    <property type="match status" value="1"/>
</dbReference>
<dbReference type="PROSITE" id="PS00138">
    <property type="entry name" value="SUBTILASE_SER"/>
    <property type="match status" value="1"/>
</dbReference>
<dbReference type="Pfam" id="PF00082">
    <property type="entry name" value="Peptidase_S8"/>
    <property type="match status" value="1"/>
</dbReference>
<sequence length="1502" mass="166174">MEFQPNQRFSIRKCAIGIASIVIGIILAGPMVAADTVTAENQIATVSAVNDGEARQEGNAVQEQKVERTQDLTESASLASKQTEDSHSFTKENEPPTAPSVEIKVETNLIVSEKKGAPSTEAASKSEKESSSSDKLLSDHSKASDKEVLKENPRKEEPILSENELGEEAPVEALVRLKEEKTTVEQPFTSATDKATRIEKTNREHEEFLKELEKQSIQFKKLYDINLLFSGVALETTYGDAKRIRGLARVDAVDYAPLRRTRVESPQPTVASPISSSAKVSEENSLINLQPLWDKGIKGQGQVVAVIDSGVDPAHDVFRLTDISKAKFKSEADIEAAKKKAGITYGKWYNNKIVYVHNYSDMNDNVKEDDPISHGAHVAGSAVGNASKPSPNGEIIRGVAPEAQLMFLRVFSDTKGGQVQNFIYTKAVEDAVKLGADTINMSLGTASGSIYDVGEITRQAFDEARRAGVTITVASTNMATNGFWHSKPLATTPDYGMAGTPSVNPNVISVASINSLTKHVSSEASLTVKELVGSADFPDGKIPMHSFVEREGFRTTIPQNYIHVENGDLENYQGEQLNGRLVLTERGGAVSDVEKIKKLKDAGATGVVFYQTKEQGETPTSFDLEGLGERFPVGVIGHRAGELLSQHASDYQLNIANKFKRVPYDAARQMSDFSSWGLSADGDLKPDVTLPGGMIYSSVNDGEYYMDRGTSMASPHAAGATVLVKQALKERFPHLTPEQLQILVKQMTMSTAVPHVDEETKAYSSVRQQGAGVMDVTAAALGDLYVTAKGEKSSLTLGNVKDTFEFDVTVHNLSGQEKSITYETTLQTDQVQDGKFTLHPRLLETLAGKDKITIPAHSHRTIRISVDASKYQSELSKQMPNGYFLEGFFLVKDAESKQHLVSLPYVGFRGDYQNLRGIEKPIYEYTGSDKPFYYYKDKTDYPDEKIPEVEERHPDNHFTSLISYVYENGESVAKTLGQDGEKFDGDQIYFSPNNDYSFDSVKVKAVMLRNVENVHLTVYKKEDTERKQPLYEIGNESHKKTDWSYRSGSRGVELYEISWEGLDKEGQQLPDGEYQFVITYRPSASGAKQQELNFKVKIDTTAPSIEEGSAHYDPDTRIFRPGKIVENGSGLAGTYLSYSKDRETHALTPEEDGTYVIPEGVDISTLRYSIWDKVYNTAELDIHGKAVAAETPGAEQPEETPEERPDNQKKAEKGTLELTFTDSNGEVLNYYPSIVRYQVFDDQGRVVDGEFNASFNRGTFPELPFGTYTAKITLSDYHYDWGTELVKTVTISPENPHGKITFASRYLSENKLTIGFDKPVPTGTLVKVTDEKGVVHQLPQSIYDLSSFETMLMNGTYRVHIELPSGYQVAENDFVYEVTNKINRYILTYLKETVVPPTPIPDQSGGMIVKPRIQPENWVVPTPERKHQPEAGKAMEETRSMKSITVNYHTETKASEEVSNLDTKESLPKTGQESLVSALLSGFGMVFFAVFSKMAGKKREGN</sequence>
<dbReference type="RefSeq" id="WP_149517782.1">
    <property type="nucleotide sequence ID" value="NZ_VSJJ01000003.1"/>
</dbReference>
<keyword evidence="5" id="KW-0677">Repeat</keyword>
<dbReference type="Proteomes" id="UP000323039">
    <property type="component" value="Unassembled WGS sequence"/>
</dbReference>
<dbReference type="Pfam" id="PF06280">
    <property type="entry name" value="fn3_5"/>
    <property type="match status" value="1"/>
</dbReference>
<dbReference type="InterPro" id="IPR015500">
    <property type="entry name" value="Peptidase_S8_subtilisin-rel"/>
</dbReference>
<evidence type="ECO:0000259" key="14">
    <source>
        <dbReference type="Pfam" id="PF02225"/>
    </source>
</evidence>
<protein>
    <submittedName>
        <fullName evidence="17">S8 family serine peptidase</fullName>
    </submittedName>
</protein>
<keyword evidence="3 9" id="KW-0645">Protease</keyword>
<accession>A0A5B0DC79</accession>
<dbReference type="InterPro" id="IPR000209">
    <property type="entry name" value="Peptidase_S8/S53_dom"/>
</dbReference>
<dbReference type="PROSITE" id="PS51892">
    <property type="entry name" value="SUBTILASE"/>
    <property type="match status" value="1"/>
</dbReference>
<feature type="region of interest" description="Disordered" evidence="11">
    <location>
        <begin position="1189"/>
        <end position="1215"/>
    </location>
</feature>
<comment type="similarity">
    <text evidence="1 9 10">Belongs to the peptidase S8 family.</text>
</comment>
<feature type="compositionally biased region" description="Basic and acidic residues" evidence="11">
    <location>
        <begin position="124"/>
        <end position="158"/>
    </location>
</feature>
<dbReference type="EMBL" id="VSJJ01000003">
    <property type="protein sequence ID" value="KAA0964534.1"/>
    <property type="molecule type" value="Genomic_DNA"/>
</dbReference>
<feature type="active site" description="Charge relay system" evidence="8 9">
    <location>
        <position position="308"/>
    </location>
</feature>
<evidence type="ECO:0000313" key="18">
    <source>
        <dbReference type="Proteomes" id="UP000323039"/>
    </source>
</evidence>
<dbReference type="Gene3D" id="3.40.50.200">
    <property type="entry name" value="Peptidase S8/S53 domain"/>
    <property type="match status" value="1"/>
</dbReference>
<dbReference type="InterPro" id="IPR023828">
    <property type="entry name" value="Peptidase_S8_Ser-AS"/>
</dbReference>
<organism evidence="17 18">
    <name type="scientific">Streptococcus cristatus</name>
    <dbReference type="NCBI Taxonomy" id="45634"/>
    <lineage>
        <taxon>Bacteria</taxon>
        <taxon>Bacillati</taxon>
        <taxon>Bacillota</taxon>
        <taxon>Bacilli</taxon>
        <taxon>Lactobacillales</taxon>
        <taxon>Streptococcaceae</taxon>
        <taxon>Streptococcus</taxon>
    </lineage>
</organism>
<feature type="domain" description="Peptidase S8/S53" evidence="13">
    <location>
        <begin position="299"/>
        <end position="758"/>
    </location>
</feature>
<dbReference type="PROSITE" id="PS00136">
    <property type="entry name" value="SUBTILASE_ASP"/>
    <property type="match status" value="1"/>
</dbReference>